<proteinExistence type="predicted"/>
<feature type="compositionally biased region" description="Polar residues" evidence="1">
    <location>
        <begin position="23"/>
        <end position="36"/>
    </location>
</feature>
<reference evidence="2 3" key="1">
    <citation type="submission" date="2022-01" db="EMBL/GenBank/DDBJ databases">
        <authorList>
            <person name="Xiong W."/>
            <person name="Schranz E."/>
        </authorList>
    </citation>
    <scope>NUCLEOTIDE SEQUENCE [LARGE SCALE GENOMIC DNA]</scope>
</reference>
<keyword evidence="3" id="KW-1185">Reference proteome</keyword>
<sequence>MSRISPPPPPSSTGPPPLFIHQPSMSKQSPLLTSIGNKDPTAPVKKTTIMMEGDRIRVGEECRGDRNDWSAGDIANTSSCLCHRENLIIRRRPRSVMHRFHPQKRYSVLQQAANKDDTILTVVAIHASEICTHCIKLLVQLESTLYNCCYVVK</sequence>
<feature type="region of interest" description="Disordered" evidence="1">
    <location>
        <begin position="1"/>
        <end position="42"/>
    </location>
</feature>
<gene>
    <name evidence="2" type="ORF">LVIROSA_LOCUS18501</name>
</gene>
<dbReference type="Proteomes" id="UP001157418">
    <property type="component" value="Unassembled WGS sequence"/>
</dbReference>
<feature type="compositionally biased region" description="Pro residues" evidence="1">
    <location>
        <begin position="1"/>
        <end position="18"/>
    </location>
</feature>
<evidence type="ECO:0000313" key="2">
    <source>
        <dbReference type="EMBL" id="CAH1431801.1"/>
    </source>
</evidence>
<evidence type="ECO:0000313" key="3">
    <source>
        <dbReference type="Proteomes" id="UP001157418"/>
    </source>
</evidence>
<organism evidence="2 3">
    <name type="scientific">Lactuca virosa</name>
    <dbReference type="NCBI Taxonomy" id="75947"/>
    <lineage>
        <taxon>Eukaryota</taxon>
        <taxon>Viridiplantae</taxon>
        <taxon>Streptophyta</taxon>
        <taxon>Embryophyta</taxon>
        <taxon>Tracheophyta</taxon>
        <taxon>Spermatophyta</taxon>
        <taxon>Magnoliopsida</taxon>
        <taxon>eudicotyledons</taxon>
        <taxon>Gunneridae</taxon>
        <taxon>Pentapetalae</taxon>
        <taxon>asterids</taxon>
        <taxon>campanulids</taxon>
        <taxon>Asterales</taxon>
        <taxon>Asteraceae</taxon>
        <taxon>Cichorioideae</taxon>
        <taxon>Cichorieae</taxon>
        <taxon>Lactucinae</taxon>
        <taxon>Lactuca</taxon>
    </lineage>
</organism>
<name>A0AAU9N240_9ASTR</name>
<dbReference type="AlphaFoldDB" id="A0AAU9N240"/>
<protein>
    <submittedName>
        <fullName evidence="2">Uncharacterized protein</fullName>
    </submittedName>
</protein>
<comment type="caution">
    <text evidence="2">The sequence shown here is derived from an EMBL/GenBank/DDBJ whole genome shotgun (WGS) entry which is preliminary data.</text>
</comment>
<accession>A0AAU9N240</accession>
<evidence type="ECO:0000256" key="1">
    <source>
        <dbReference type="SAM" id="MobiDB-lite"/>
    </source>
</evidence>
<dbReference type="EMBL" id="CAKMRJ010003334">
    <property type="protein sequence ID" value="CAH1431801.1"/>
    <property type="molecule type" value="Genomic_DNA"/>
</dbReference>